<evidence type="ECO:0008006" key="3">
    <source>
        <dbReference type="Google" id="ProtNLM"/>
    </source>
</evidence>
<dbReference type="RefSeq" id="WP_413274845.1">
    <property type="nucleotide sequence ID" value="NZ_JBHFNQ010000252.1"/>
</dbReference>
<comment type="caution">
    <text evidence="1">The sequence shown here is derived from an EMBL/GenBank/DDBJ whole genome shotgun (WGS) entry which is preliminary data.</text>
</comment>
<organism evidence="1 2">
    <name type="scientific">Floridaenema aerugineum BLCC-F46</name>
    <dbReference type="NCBI Taxonomy" id="3153654"/>
    <lineage>
        <taxon>Bacteria</taxon>
        <taxon>Bacillati</taxon>
        <taxon>Cyanobacteriota</taxon>
        <taxon>Cyanophyceae</taxon>
        <taxon>Oscillatoriophycideae</taxon>
        <taxon>Aerosakkonematales</taxon>
        <taxon>Aerosakkonemataceae</taxon>
        <taxon>Floridanema</taxon>
        <taxon>Floridanema aerugineum</taxon>
    </lineage>
</organism>
<dbReference type="EMBL" id="JBHFNQ010000252">
    <property type="protein sequence ID" value="MFB2881881.1"/>
    <property type="molecule type" value="Genomic_DNA"/>
</dbReference>
<sequence length="53" mass="6424">MEIQIEPYEAKQLDAIIRLSLRAWTPVFESIQKVMDLDVYQEFYPKDWRVSFS</sequence>
<gene>
    <name evidence="1" type="ORF">ACE1CC_33965</name>
</gene>
<accession>A0ABV4XGE7</accession>
<reference evidence="1 2" key="1">
    <citation type="submission" date="2024-09" db="EMBL/GenBank/DDBJ databases">
        <title>Floridaenema gen nov. (Aerosakkonemataceae, Aerosakkonematales ord. nov., Cyanobacteria) from benthic tropical and subtropical fresh waters, with the description of four new species.</title>
        <authorList>
            <person name="Moretto J.A."/>
            <person name="Berthold D.E."/>
            <person name="Lefler F.W."/>
            <person name="Huang I.-S."/>
            <person name="Laughinghouse H. IV."/>
        </authorList>
    </citation>
    <scope>NUCLEOTIDE SEQUENCE [LARGE SCALE GENOMIC DNA]</scope>
    <source>
        <strain evidence="1 2">BLCC-F46</strain>
    </source>
</reference>
<dbReference type="Proteomes" id="UP001576774">
    <property type="component" value="Unassembled WGS sequence"/>
</dbReference>
<evidence type="ECO:0000313" key="2">
    <source>
        <dbReference type="Proteomes" id="UP001576774"/>
    </source>
</evidence>
<protein>
    <recommendedName>
        <fullName evidence="3">GNAT family N-acetyltransferase</fullName>
    </recommendedName>
</protein>
<name>A0ABV4XGE7_9CYAN</name>
<keyword evidence="2" id="KW-1185">Reference proteome</keyword>
<proteinExistence type="predicted"/>
<evidence type="ECO:0000313" key="1">
    <source>
        <dbReference type="EMBL" id="MFB2881881.1"/>
    </source>
</evidence>